<sequence>MSEIPRDVTLFLRGYPGQRDDTNRYDNLKFYRGAGNCVPDGLKYEEWMERYENDYKELEMNHSYIQWFFPIPEQGVNPHAKPLLPHEQKAMSEDVEVLKRILRSYKMMLGFYGIKMNNDGGLRLADNADERLANLAARSHNLLRITRIIKCISLFPSLQPHAAPLVLFFVALHSDGKLPMMGMRGDSLERWWGHCFRDERESEEVQKIILARGRPGGGRWGFEKYDQWLDARGRRGMI</sequence>
<evidence type="ECO:0000313" key="3">
    <source>
        <dbReference type="EMBL" id="RXK39092.1"/>
    </source>
</evidence>
<comment type="similarity">
    <text evidence="1">Belongs to the opioid growth factor receptor family.</text>
</comment>
<dbReference type="GO" id="GO:0016020">
    <property type="term" value="C:membrane"/>
    <property type="evidence" value="ECO:0007669"/>
    <property type="project" value="InterPro"/>
</dbReference>
<dbReference type="GO" id="GO:0140625">
    <property type="term" value="F:opioid growth factor receptor activity"/>
    <property type="evidence" value="ECO:0007669"/>
    <property type="project" value="InterPro"/>
</dbReference>
<reference evidence="3 4" key="1">
    <citation type="submission" date="2016-06" db="EMBL/GenBank/DDBJ databases">
        <title>Evolution of pathogenesis and genome organization in the Tremellales.</title>
        <authorList>
            <person name="Cuomo C."/>
            <person name="Litvintseva A."/>
            <person name="Heitman J."/>
            <person name="Chen Y."/>
            <person name="Sun S."/>
            <person name="Springer D."/>
            <person name="Dromer F."/>
            <person name="Young S."/>
            <person name="Zeng Q."/>
            <person name="Chapman S."/>
            <person name="Gujja S."/>
            <person name="Saif S."/>
            <person name="Birren B."/>
        </authorList>
    </citation>
    <scope>NUCLEOTIDE SEQUENCE [LARGE SCALE GENOMIC DNA]</scope>
    <source>
        <strain evidence="3 4">ATCC 28783</strain>
    </source>
</reference>
<protein>
    <recommendedName>
        <fullName evidence="2">Opioid growth factor receptor (OGFr) conserved domain-containing protein</fullName>
    </recommendedName>
</protein>
<proteinExistence type="inferred from homology"/>
<dbReference type="OrthoDB" id="9030204at2759"/>
<dbReference type="AlphaFoldDB" id="A0A4Q1BN39"/>
<evidence type="ECO:0000313" key="4">
    <source>
        <dbReference type="Proteomes" id="UP000289152"/>
    </source>
</evidence>
<evidence type="ECO:0000259" key="2">
    <source>
        <dbReference type="Pfam" id="PF04664"/>
    </source>
</evidence>
<evidence type="ECO:0000256" key="1">
    <source>
        <dbReference type="ARBA" id="ARBA00010365"/>
    </source>
</evidence>
<dbReference type="PANTHER" id="PTHR14015">
    <property type="entry name" value="OPIOID GROWTH FACTOR RECEPTOR OGFR ZETA-TYPE OPIOID RECEPTOR"/>
    <property type="match status" value="1"/>
</dbReference>
<dbReference type="Pfam" id="PF04664">
    <property type="entry name" value="OGFr_N"/>
    <property type="match status" value="1"/>
</dbReference>
<gene>
    <name evidence="3" type="ORF">M231_03597</name>
</gene>
<dbReference type="VEuPathDB" id="FungiDB:TREMEDRAFT_59466"/>
<comment type="caution">
    <text evidence="3">The sequence shown here is derived from an EMBL/GenBank/DDBJ whole genome shotgun (WGS) entry which is preliminary data.</text>
</comment>
<dbReference type="InParanoid" id="A0A4Q1BN39"/>
<organism evidence="3 4">
    <name type="scientific">Tremella mesenterica</name>
    <name type="common">Jelly fungus</name>
    <dbReference type="NCBI Taxonomy" id="5217"/>
    <lineage>
        <taxon>Eukaryota</taxon>
        <taxon>Fungi</taxon>
        <taxon>Dikarya</taxon>
        <taxon>Basidiomycota</taxon>
        <taxon>Agaricomycotina</taxon>
        <taxon>Tremellomycetes</taxon>
        <taxon>Tremellales</taxon>
        <taxon>Tremellaceae</taxon>
        <taxon>Tremella</taxon>
    </lineage>
</organism>
<accession>A0A4Q1BN39</accession>
<dbReference type="Proteomes" id="UP000289152">
    <property type="component" value="Unassembled WGS sequence"/>
</dbReference>
<dbReference type="PANTHER" id="PTHR14015:SF2">
    <property type="entry name" value="OPIOID GROWTH FACTOR RECEPTOR (OGFR) CONSERVED DOMAIN-CONTAINING PROTEIN"/>
    <property type="match status" value="1"/>
</dbReference>
<keyword evidence="4" id="KW-1185">Reference proteome</keyword>
<dbReference type="InterPro" id="IPR006757">
    <property type="entry name" value="OGF_rcpt"/>
</dbReference>
<feature type="domain" description="Opioid growth factor receptor (OGFr) conserved" evidence="2">
    <location>
        <begin position="22"/>
        <end position="209"/>
    </location>
</feature>
<dbReference type="InterPro" id="IPR039574">
    <property type="entry name" value="OGFr"/>
</dbReference>
<dbReference type="EMBL" id="SDIL01000036">
    <property type="protein sequence ID" value="RXK39092.1"/>
    <property type="molecule type" value="Genomic_DNA"/>
</dbReference>
<name>A0A4Q1BN39_TREME</name>